<gene>
    <name evidence="14" type="ORF">DBRI1063_LOCUS11922</name>
</gene>
<feature type="domain" description="Peptidase M50" evidence="13">
    <location>
        <begin position="16"/>
        <end position="182"/>
    </location>
</feature>
<dbReference type="GO" id="GO:0016020">
    <property type="term" value="C:membrane"/>
    <property type="evidence" value="ECO:0007669"/>
    <property type="project" value="UniProtKB-SubCell"/>
</dbReference>
<feature type="transmembrane region" description="Helical" evidence="12">
    <location>
        <begin position="70"/>
        <end position="95"/>
    </location>
</feature>
<keyword evidence="4" id="KW-0150">Chloroplast</keyword>
<dbReference type="Pfam" id="PF02163">
    <property type="entry name" value="Peptidase_M50"/>
    <property type="match status" value="1"/>
</dbReference>
<comment type="subcellular location">
    <subcellularLocation>
        <location evidence="1">Membrane</location>
        <topology evidence="1">Multi-pass membrane protein</topology>
    </subcellularLocation>
    <subcellularLocation>
        <location evidence="2">Plastid</location>
        <location evidence="2">Chloroplast</location>
    </subcellularLocation>
</comment>
<feature type="transmembrane region" description="Helical" evidence="12">
    <location>
        <begin position="237"/>
        <end position="257"/>
    </location>
</feature>
<feature type="transmembrane region" description="Helical" evidence="12">
    <location>
        <begin position="6"/>
        <end position="33"/>
    </location>
</feature>
<dbReference type="InterPro" id="IPR008915">
    <property type="entry name" value="Peptidase_M50"/>
</dbReference>
<dbReference type="EMBL" id="HBGN01018729">
    <property type="protein sequence ID" value="CAD9331682.1"/>
    <property type="molecule type" value="Transcribed_RNA"/>
</dbReference>
<evidence type="ECO:0000256" key="7">
    <source>
        <dbReference type="ARBA" id="ARBA00022692"/>
    </source>
</evidence>
<feature type="transmembrane region" description="Helical" evidence="12">
    <location>
        <begin position="142"/>
        <end position="163"/>
    </location>
</feature>
<keyword evidence="8" id="KW-0378">Hydrolase</keyword>
<protein>
    <recommendedName>
        <fullName evidence="13">Peptidase M50 domain-containing protein</fullName>
    </recommendedName>
</protein>
<evidence type="ECO:0000256" key="4">
    <source>
        <dbReference type="ARBA" id="ARBA00022528"/>
    </source>
</evidence>
<reference evidence="14" key="1">
    <citation type="submission" date="2021-01" db="EMBL/GenBank/DDBJ databases">
        <authorList>
            <person name="Corre E."/>
            <person name="Pelletier E."/>
            <person name="Niang G."/>
            <person name="Scheremetjew M."/>
            <person name="Finn R."/>
            <person name="Kale V."/>
            <person name="Holt S."/>
            <person name="Cochrane G."/>
            <person name="Meng A."/>
            <person name="Brown T."/>
            <person name="Cohen L."/>
        </authorList>
    </citation>
    <scope>NUCLEOTIDE SEQUENCE</scope>
    <source>
        <strain evidence="14">Pop2</strain>
    </source>
</reference>
<evidence type="ECO:0000256" key="8">
    <source>
        <dbReference type="ARBA" id="ARBA00022801"/>
    </source>
</evidence>
<evidence type="ECO:0000256" key="9">
    <source>
        <dbReference type="ARBA" id="ARBA00022946"/>
    </source>
</evidence>
<evidence type="ECO:0000256" key="1">
    <source>
        <dbReference type="ARBA" id="ARBA00004141"/>
    </source>
</evidence>
<dbReference type="GO" id="GO:0006508">
    <property type="term" value="P:proteolysis"/>
    <property type="evidence" value="ECO:0007669"/>
    <property type="project" value="UniProtKB-KW"/>
</dbReference>
<evidence type="ECO:0000259" key="13">
    <source>
        <dbReference type="Pfam" id="PF02163"/>
    </source>
</evidence>
<keyword evidence="7 12" id="KW-0812">Transmembrane</keyword>
<keyword evidence="5" id="KW-0934">Plastid</keyword>
<keyword evidence="6" id="KW-0645">Protease</keyword>
<dbReference type="AlphaFoldDB" id="A0A7S1Z8L5"/>
<evidence type="ECO:0000256" key="5">
    <source>
        <dbReference type="ARBA" id="ARBA00022640"/>
    </source>
</evidence>
<evidence type="ECO:0000256" key="10">
    <source>
        <dbReference type="ARBA" id="ARBA00022989"/>
    </source>
</evidence>
<sequence>MNENDIMALSTCIPLALGVIALHATHELAHIIVARLRKIRIGLPVPLPSLQIGTFGSITPLRSFPESRSALLDVALAGPAVTIILSLALMMAGIILTKNASAEALSYMPVVPAVLMRSSFAVGSMVSLMAPKIMMLPLSQPVPVHPAFMVGLTGLVSSALNLLPIGRLDGGRACMASLGRRTAMFVSFILLIVLLFEGLFGFSTVSIFWGILVVLFQRNGDIAMRDEVTKIDGVRMGTYLTFMALTALILAPFPGGLGPL</sequence>
<evidence type="ECO:0000256" key="11">
    <source>
        <dbReference type="ARBA" id="ARBA00023136"/>
    </source>
</evidence>
<dbReference type="InterPro" id="IPR044838">
    <property type="entry name" value="EGY1-like"/>
</dbReference>
<keyword evidence="10 12" id="KW-1133">Transmembrane helix</keyword>
<name>A0A7S1Z8L5_9STRA</name>
<keyword evidence="11 12" id="KW-0472">Membrane</keyword>
<evidence type="ECO:0000256" key="3">
    <source>
        <dbReference type="ARBA" id="ARBA00007931"/>
    </source>
</evidence>
<dbReference type="PANTHER" id="PTHR31412">
    <property type="entry name" value="ZINC METALLOPROTEASE EGY1"/>
    <property type="match status" value="1"/>
</dbReference>
<dbReference type="GO" id="GO:0009507">
    <property type="term" value="C:chloroplast"/>
    <property type="evidence" value="ECO:0007669"/>
    <property type="project" value="UniProtKB-SubCell"/>
</dbReference>
<feature type="transmembrane region" description="Helical" evidence="12">
    <location>
        <begin position="107"/>
        <end position="130"/>
    </location>
</feature>
<proteinExistence type="inferred from homology"/>
<comment type="similarity">
    <text evidence="3">Belongs to the peptidase M50B family.</text>
</comment>
<evidence type="ECO:0000256" key="12">
    <source>
        <dbReference type="SAM" id="Phobius"/>
    </source>
</evidence>
<feature type="transmembrane region" description="Helical" evidence="12">
    <location>
        <begin position="183"/>
        <end position="216"/>
    </location>
</feature>
<keyword evidence="9" id="KW-0809">Transit peptide</keyword>
<dbReference type="GO" id="GO:0008233">
    <property type="term" value="F:peptidase activity"/>
    <property type="evidence" value="ECO:0007669"/>
    <property type="project" value="UniProtKB-KW"/>
</dbReference>
<organism evidence="14">
    <name type="scientific">Ditylum brightwellii</name>
    <dbReference type="NCBI Taxonomy" id="49249"/>
    <lineage>
        <taxon>Eukaryota</taxon>
        <taxon>Sar</taxon>
        <taxon>Stramenopiles</taxon>
        <taxon>Ochrophyta</taxon>
        <taxon>Bacillariophyta</taxon>
        <taxon>Mediophyceae</taxon>
        <taxon>Lithodesmiophycidae</taxon>
        <taxon>Lithodesmiales</taxon>
        <taxon>Lithodesmiaceae</taxon>
        <taxon>Ditylum</taxon>
    </lineage>
</organism>
<evidence type="ECO:0000256" key="2">
    <source>
        <dbReference type="ARBA" id="ARBA00004229"/>
    </source>
</evidence>
<dbReference type="PANTHER" id="PTHR31412:SF0">
    <property type="entry name" value="ZINC METALLOPROTEASE EGY1, CHLOROPLASTIC-RELATED"/>
    <property type="match status" value="1"/>
</dbReference>
<accession>A0A7S1Z8L5</accession>
<evidence type="ECO:0000256" key="6">
    <source>
        <dbReference type="ARBA" id="ARBA00022670"/>
    </source>
</evidence>
<evidence type="ECO:0000313" key="14">
    <source>
        <dbReference type="EMBL" id="CAD9331682.1"/>
    </source>
</evidence>